<dbReference type="CDD" id="cd13399">
    <property type="entry name" value="Slt35-like"/>
    <property type="match status" value="1"/>
</dbReference>
<comment type="caution">
    <text evidence="4">The sequence shown here is derived from an EMBL/GenBank/DDBJ whole genome shotgun (WGS) entry which is preliminary data.</text>
</comment>
<dbReference type="InterPro" id="IPR031304">
    <property type="entry name" value="SLT_2"/>
</dbReference>
<proteinExistence type="predicted"/>
<keyword evidence="2" id="KW-0812">Transmembrane</keyword>
<keyword evidence="2" id="KW-0472">Membrane</keyword>
<dbReference type="InterPro" id="IPR043426">
    <property type="entry name" value="MltB-like"/>
</dbReference>
<dbReference type="Pfam" id="PF13406">
    <property type="entry name" value="SLT_2"/>
    <property type="match status" value="1"/>
</dbReference>
<dbReference type="SUPFAM" id="SSF53955">
    <property type="entry name" value="Lysozyme-like"/>
    <property type="match status" value="1"/>
</dbReference>
<gene>
    <name evidence="4" type="ORF">GCM10022247_20000</name>
</gene>
<evidence type="ECO:0000256" key="2">
    <source>
        <dbReference type="SAM" id="Phobius"/>
    </source>
</evidence>
<evidence type="ECO:0000313" key="5">
    <source>
        <dbReference type="Proteomes" id="UP001501747"/>
    </source>
</evidence>
<dbReference type="Proteomes" id="UP001501747">
    <property type="component" value="Unassembled WGS sequence"/>
</dbReference>
<feature type="region of interest" description="Disordered" evidence="1">
    <location>
        <begin position="144"/>
        <end position="172"/>
    </location>
</feature>
<organism evidence="4 5">
    <name type="scientific">Allokutzneria multivorans</name>
    <dbReference type="NCBI Taxonomy" id="1142134"/>
    <lineage>
        <taxon>Bacteria</taxon>
        <taxon>Bacillati</taxon>
        <taxon>Actinomycetota</taxon>
        <taxon>Actinomycetes</taxon>
        <taxon>Pseudonocardiales</taxon>
        <taxon>Pseudonocardiaceae</taxon>
        <taxon>Allokutzneria</taxon>
    </lineage>
</organism>
<evidence type="ECO:0000313" key="4">
    <source>
        <dbReference type="EMBL" id="GAA3999694.1"/>
    </source>
</evidence>
<dbReference type="PANTHER" id="PTHR30163">
    <property type="entry name" value="MEMBRANE-BOUND LYTIC MUREIN TRANSGLYCOSYLASE B"/>
    <property type="match status" value="1"/>
</dbReference>
<evidence type="ECO:0000256" key="1">
    <source>
        <dbReference type="SAM" id="MobiDB-lite"/>
    </source>
</evidence>
<dbReference type="PANTHER" id="PTHR30163:SF8">
    <property type="entry name" value="LYTIC MUREIN TRANSGLYCOSYLASE"/>
    <property type="match status" value="1"/>
</dbReference>
<keyword evidence="5" id="KW-1185">Reference proteome</keyword>
<evidence type="ECO:0000259" key="3">
    <source>
        <dbReference type="Pfam" id="PF13406"/>
    </source>
</evidence>
<sequence>MVTPAPVLSPTPPRRGRSLLGRLLIVVLVLGVGGAGLAVLSDLMTPSRDNRLETPVTAAPVRPGSVVPGDAGVVPDQQQPTPQGSPAARDSLTEWANRLADTVDVPARALRAYALADLAMRVERPRCRLSWATVAGIGRIESNHGRYGGATLTDEGRPSKPIIGIPLDGGPNVRAIPDTDGGTLDGDTTWDRAVGPLQFIPGTWKRYAADGNGDGRADPQQIDDAAVTAARYLCSANRDLSDAKGWWAAVFAYNNSTEYGQKVFGLADTYARRSLPR</sequence>
<keyword evidence="2" id="KW-1133">Transmembrane helix</keyword>
<feature type="region of interest" description="Disordered" evidence="1">
    <location>
        <begin position="55"/>
        <end position="89"/>
    </location>
</feature>
<name>A0ABP7RMK3_9PSEU</name>
<feature type="transmembrane region" description="Helical" evidence="2">
    <location>
        <begin position="20"/>
        <end position="41"/>
    </location>
</feature>
<accession>A0ABP7RMK3</accession>
<protein>
    <submittedName>
        <fullName evidence="4">Lytic murein transglycosylase</fullName>
    </submittedName>
</protein>
<dbReference type="Gene3D" id="1.10.530.10">
    <property type="match status" value="1"/>
</dbReference>
<reference evidence="5" key="1">
    <citation type="journal article" date="2019" name="Int. J. Syst. Evol. Microbiol.">
        <title>The Global Catalogue of Microorganisms (GCM) 10K type strain sequencing project: providing services to taxonomists for standard genome sequencing and annotation.</title>
        <authorList>
            <consortium name="The Broad Institute Genomics Platform"/>
            <consortium name="The Broad Institute Genome Sequencing Center for Infectious Disease"/>
            <person name="Wu L."/>
            <person name="Ma J."/>
        </authorList>
    </citation>
    <scope>NUCLEOTIDE SEQUENCE [LARGE SCALE GENOMIC DNA]</scope>
    <source>
        <strain evidence="5">JCM 17342</strain>
    </source>
</reference>
<feature type="domain" description="Transglycosylase SLT" evidence="3">
    <location>
        <begin position="189"/>
        <end position="235"/>
    </location>
</feature>
<dbReference type="RefSeq" id="WP_344873082.1">
    <property type="nucleotide sequence ID" value="NZ_BAABAL010000006.1"/>
</dbReference>
<dbReference type="EMBL" id="BAABAL010000006">
    <property type="protein sequence ID" value="GAA3999694.1"/>
    <property type="molecule type" value="Genomic_DNA"/>
</dbReference>
<dbReference type="InterPro" id="IPR023346">
    <property type="entry name" value="Lysozyme-like_dom_sf"/>
</dbReference>